<feature type="transmembrane region" description="Helical" evidence="1">
    <location>
        <begin position="174"/>
        <end position="193"/>
    </location>
</feature>
<dbReference type="PANTHER" id="PTHR35404">
    <property type="entry name" value="TRANSPOSASE OF TN10"/>
    <property type="match status" value="1"/>
</dbReference>
<evidence type="ECO:0000313" key="3">
    <source>
        <dbReference type="Proteomes" id="UP000254428"/>
    </source>
</evidence>
<name>A0A376P3N6_ECOLX</name>
<evidence type="ECO:0000256" key="1">
    <source>
        <dbReference type="SAM" id="Phobius"/>
    </source>
</evidence>
<reference evidence="2 3" key="1">
    <citation type="submission" date="2018-06" db="EMBL/GenBank/DDBJ databases">
        <authorList>
            <consortium name="Pathogen Informatics"/>
            <person name="Doyle S."/>
        </authorList>
    </citation>
    <scope>NUCLEOTIDE SEQUENCE [LARGE SCALE GENOMIC DNA]</scope>
    <source>
        <strain evidence="2 3">NCTC11341</strain>
    </source>
</reference>
<accession>A0A376P3N6</accession>
<dbReference type="PANTHER" id="PTHR35404:SF8">
    <property type="entry name" value="TRANSPOSASE OF TN10"/>
    <property type="match status" value="1"/>
</dbReference>
<dbReference type="AlphaFoldDB" id="A0A376P3N6"/>
<evidence type="ECO:0000313" key="2">
    <source>
        <dbReference type="EMBL" id="STH73158.1"/>
    </source>
</evidence>
<protein>
    <submittedName>
        <fullName evidence="2">Transposase</fullName>
    </submittedName>
</protein>
<organism evidence="2 3">
    <name type="scientific">Escherichia coli</name>
    <dbReference type="NCBI Taxonomy" id="562"/>
    <lineage>
        <taxon>Bacteria</taxon>
        <taxon>Pseudomonadati</taxon>
        <taxon>Pseudomonadota</taxon>
        <taxon>Gammaproteobacteria</taxon>
        <taxon>Enterobacterales</taxon>
        <taxon>Enterobacteriaceae</taxon>
        <taxon>Escherichia</taxon>
    </lineage>
</organism>
<keyword evidence="1" id="KW-0812">Transmembrane</keyword>
<keyword evidence="1" id="KW-1133">Transmembrane helix</keyword>
<proteinExistence type="predicted"/>
<dbReference type="EMBL" id="UGBT01000002">
    <property type="protein sequence ID" value="STH73158.1"/>
    <property type="molecule type" value="Genomic_DNA"/>
</dbReference>
<gene>
    <name evidence="2" type="ORF">NCTC11341_04859</name>
</gene>
<dbReference type="Proteomes" id="UP000254428">
    <property type="component" value="Unassembled WGS sequence"/>
</dbReference>
<keyword evidence="1" id="KW-0472">Membrane</keyword>
<sequence length="210" mass="23262">MPARSLCQNFLNNILAPLHLYRQKSLIDATNAVINGASLTLTSIGRHLTGTASVKNKIKRVDRLLGNRHLQNEVSTIFQRITQKITRGMSRVVILIDWSAYHASRFQLLRASLACDGRSLPLMSCVVPSSQTANADVHERFLESLAECFSPGLMSLLLQMPVFRGDGSNSSAPVAGPIFAGYWAIIITMLVMAGKRCRTQAQKHQRQQFI</sequence>